<evidence type="ECO:0000256" key="13">
    <source>
        <dbReference type="SAM" id="MobiDB-lite"/>
    </source>
</evidence>
<evidence type="ECO:0000256" key="10">
    <source>
        <dbReference type="ARBA" id="ARBA00035657"/>
    </source>
</evidence>
<keyword evidence="5 14" id="KW-0812">Transmembrane</keyword>
<dbReference type="InterPro" id="IPR009386">
    <property type="entry name" value="ZapG-like"/>
</dbReference>
<dbReference type="AlphaFoldDB" id="A0A431V672"/>
<keyword evidence="6" id="KW-0133">Cell shape</keyword>
<dbReference type="EMBL" id="RXNS01000003">
    <property type="protein sequence ID" value="RTR06069.1"/>
    <property type="molecule type" value="Genomic_DNA"/>
</dbReference>
<protein>
    <recommendedName>
        <fullName evidence="11">Z-ring associated protein G</fullName>
    </recommendedName>
    <alternativeName>
        <fullName evidence="12">Cell division protein ZapG</fullName>
    </alternativeName>
</protein>
<keyword evidence="9" id="KW-0131">Cell cycle</keyword>
<evidence type="ECO:0000256" key="8">
    <source>
        <dbReference type="ARBA" id="ARBA00023136"/>
    </source>
</evidence>
<evidence type="ECO:0000256" key="6">
    <source>
        <dbReference type="ARBA" id="ARBA00022960"/>
    </source>
</evidence>
<dbReference type="Pfam" id="PF06295">
    <property type="entry name" value="ZapG-like"/>
    <property type="match status" value="1"/>
</dbReference>
<evidence type="ECO:0000256" key="3">
    <source>
        <dbReference type="ARBA" id="ARBA00022519"/>
    </source>
</evidence>
<feature type="region of interest" description="Disordered" evidence="13">
    <location>
        <begin position="81"/>
        <end position="147"/>
    </location>
</feature>
<keyword evidence="3" id="KW-0997">Cell inner membrane</keyword>
<dbReference type="GO" id="GO:0008360">
    <property type="term" value="P:regulation of cell shape"/>
    <property type="evidence" value="ECO:0007669"/>
    <property type="project" value="UniProtKB-KW"/>
</dbReference>
<evidence type="ECO:0000256" key="12">
    <source>
        <dbReference type="ARBA" id="ARBA00035727"/>
    </source>
</evidence>
<evidence type="ECO:0000256" key="9">
    <source>
        <dbReference type="ARBA" id="ARBA00023306"/>
    </source>
</evidence>
<evidence type="ECO:0000256" key="5">
    <source>
        <dbReference type="ARBA" id="ARBA00022692"/>
    </source>
</evidence>
<keyword evidence="7 14" id="KW-1133">Transmembrane helix</keyword>
<keyword evidence="4" id="KW-0132">Cell division</keyword>
<evidence type="ECO:0000256" key="7">
    <source>
        <dbReference type="ARBA" id="ARBA00022989"/>
    </source>
</evidence>
<dbReference type="PANTHER" id="PTHR39579">
    <property type="entry name" value="INNER MEMBRANE PROTEIN YHCB"/>
    <property type="match status" value="1"/>
</dbReference>
<gene>
    <name evidence="15" type="ORF">EKG36_04835</name>
</gene>
<dbReference type="PANTHER" id="PTHR39579:SF1">
    <property type="entry name" value="INNER MEMBRANE PROTEIN YHCB"/>
    <property type="match status" value="1"/>
</dbReference>
<dbReference type="RefSeq" id="WP_126481572.1">
    <property type="nucleotide sequence ID" value="NZ_RXNS01000003.1"/>
</dbReference>
<evidence type="ECO:0000313" key="15">
    <source>
        <dbReference type="EMBL" id="RTR06069.1"/>
    </source>
</evidence>
<sequence>MEESNINWVLAIACLLAGVGIGALGYHLLNAGAGNVQRLRQRLAERDRQLAELREGLGEHLERVGALAEALNRDGQALHREMAEASATLGANPPRKPDFSPTAPAQAEGGEDTPAAPRDYADGNRGTLSEDFGLKPGEDSAPQPPRY</sequence>
<evidence type="ECO:0000256" key="2">
    <source>
        <dbReference type="ARBA" id="ARBA00022475"/>
    </source>
</evidence>
<keyword evidence="2" id="KW-1003">Cell membrane</keyword>
<evidence type="ECO:0000256" key="1">
    <source>
        <dbReference type="ARBA" id="ARBA00004377"/>
    </source>
</evidence>
<comment type="similarity">
    <text evidence="10">Belongs to the ZapG family.</text>
</comment>
<keyword evidence="8 14" id="KW-0472">Membrane</keyword>
<dbReference type="GO" id="GO:0005886">
    <property type="term" value="C:plasma membrane"/>
    <property type="evidence" value="ECO:0007669"/>
    <property type="project" value="UniProtKB-SubCell"/>
</dbReference>
<evidence type="ECO:0000313" key="16">
    <source>
        <dbReference type="Proteomes" id="UP000267400"/>
    </source>
</evidence>
<evidence type="ECO:0000256" key="14">
    <source>
        <dbReference type="SAM" id="Phobius"/>
    </source>
</evidence>
<dbReference type="Proteomes" id="UP000267400">
    <property type="component" value="Unassembled WGS sequence"/>
</dbReference>
<evidence type="ECO:0000256" key="4">
    <source>
        <dbReference type="ARBA" id="ARBA00022618"/>
    </source>
</evidence>
<comment type="caution">
    <text evidence="15">The sequence shown here is derived from an EMBL/GenBank/DDBJ whole genome shotgun (WGS) entry which is preliminary data.</text>
</comment>
<dbReference type="OrthoDB" id="6118727at2"/>
<comment type="subcellular location">
    <subcellularLocation>
        <location evidence="1">Cell inner membrane</location>
        <topology evidence="1">Single-pass membrane protein</topology>
    </subcellularLocation>
</comment>
<organism evidence="15 16">
    <name type="scientific">Halomonas nitroreducens</name>
    <dbReference type="NCBI Taxonomy" id="447425"/>
    <lineage>
        <taxon>Bacteria</taxon>
        <taxon>Pseudomonadati</taxon>
        <taxon>Pseudomonadota</taxon>
        <taxon>Gammaproteobacteria</taxon>
        <taxon>Oceanospirillales</taxon>
        <taxon>Halomonadaceae</taxon>
        <taxon>Halomonas</taxon>
    </lineage>
</organism>
<reference evidence="15 16" key="1">
    <citation type="submission" date="2018-12" db="EMBL/GenBank/DDBJ databases">
        <authorList>
            <person name="Yu L."/>
        </authorList>
    </citation>
    <scope>NUCLEOTIDE SEQUENCE [LARGE SCALE GENOMIC DNA]</scope>
    <source>
        <strain evidence="15 16">11S</strain>
    </source>
</reference>
<accession>A0A431V672</accession>
<evidence type="ECO:0000256" key="11">
    <source>
        <dbReference type="ARBA" id="ARBA00035703"/>
    </source>
</evidence>
<proteinExistence type="inferred from homology"/>
<feature type="transmembrane region" description="Helical" evidence="14">
    <location>
        <begin position="6"/>
        <end position="29"/>
    </location>
</feature>
<keyword evidence="16" id="KW-1185">Reference proteome</keyword>
<name>A0A431V672_9GAMM</name>
<dbReference type="GO" id="GO:0051301">
    <property type="term" value="P:cell division"/>
    <property type="evidence" value="ECO:0007669"/>
    <property type="project" value="UniProtKB-KW"/>
</dbReference>